<accession>A0A4V6A4D3</accession>
<reference evidence="1 2" key="2">
    <citation type="journal article" date="2019" name="G3 (Bethesda)">
        <title>Hybrid Assembly of the Genome of the Entomopathogenic Nematode Steinernema carpocapsae Identifies the X-Chromosome.</title>
        <authorList>
            <person name="Serra L."/>
            <person name="Macchietto M."/>
            <person name="Macias-Munoz A."/>
            <person name="McGill C.J."/>
            <person name="Rodriguez I.M."/>
            <person name="Rodriguez B."/>
            <person name="Murad R."/>
            <person name="Mortazavi A."/>
        </authorList>
    </citation>
    <scope>NUCLEOTIDE SEQUENCE [LARGE SCALE GENOMIC DNA]</scope>
    <source>
        <strain evidence="1 2">ALL</strain>
    </source>
</reference>
<reference evidence="1 2" key="1">
    <citation type="journal article" date="2015" name="Genome Biol.">
        <title>Comparative genomics of Steinernema reveals deeply conserved gene regulatory networks.</title>
        <authorList>
            <person name="Dillman A.R."/>
            <person name="Macchietto M."/>
            <person name="Porter C.F."/>
            <person name="Rogers A."/>
            <person name="Williams B."/>
            <person name="Antoshechkin I."/>
            <person name="Lee M.M."/>
            <person name="Goodwin Z."/>
            <person name="Lu X."/>
            <person name="Lewis E.E."/>
            <person name="Goodrich-Blair H."/>
            <person name="Stock S.P."/>
            <person name="Adams B.J."/>
            <person name="Sternberg P.W."/>
            <person name="Mortazavi A."/>
        </authorList>
    </citation>
    <scope>NUCLEOTIDE SEQUENCE [LARGE SCALE GENOMIC DNA]</scope>
    <source>
        <strain evidence="1 2">ALL</strain>
    </source>
</reference>
<organism evidence="1 2">
    <name type="scientific">Steinernema carpocapsae</name>
    <name type="common">Entomopathogenic nematode</name>
    <dbReference type="NCBI Taxonomy" id="34508"/>
    <lineage>
        <taxon>Eukaryota</taxon>
        <taxon>Metazoa</taxon>
        <taxon>Ecdysozoa</taxon>
        <taxon>Nematoda</taxon>
        <taxon>Chromadorea</taxon>
        <taxon>Rhabditida</taxon>
        <taxon>Tylenchina</taxon>
        <taxon>Panagrolaimomorpha</taxon>
        <taxon>Strongyloidoidea</taxon>
        <taxon>Steinernematidae</taxon>
        <taxon>Steinernema</taxon>
    </lineage>
</organism>
<protein>
    <submittedName>
        <fullName evidence="1">Uncharacterized protein</fullName>
    </submittedName>
</protein>
<proteinExistence type="predicted"/>
<sequence length="77" mass="8226">MPSRINVSFPHEIGFSDGCFPSDCGSRSGNGFSCSWSTFLSSSPHSMAEANAKGAFGTPIHLPSQWSFFGTFPQFAS</sequence>
<gene>
    <name evidence="1" type="ORF">L596_011071</name>
</gene>
<evidence type="ECO:0000313" key="2">
    <source>
        <dbReference type="Proteomes" id="UP000298663"/>
    </source>
</evidence>
<dbReference type="Proteomes" id="UP000298663">
    <property type="component" value="Unassembled WGS sequence"/>
</dbReference>
<dbReference type="EMBL" id="AZBU02000003">
    <property type="protein sequence ID" value="TKR86485.1"/>
    <property type="molecule type" value="Genomic_DNA"/>
</dbReference>
<dbReference type="AlphaFoldDB" id="A0A4V6A4D3"/>
<comment type="caution">
    <text evidence="1">The sequence shown here is derived from an EMBL/GenBank/DDBJ whole genome shotgun (WGS) entry which is preliminary data.</text>
</comment>
<name>A0A4V6A4D3_STECR</name>
<evidence type="ECO:0000313" key="1">
    <source>
        <dbReference type="EMBL" id="TKR86485.1"/>
    </source>
</evidence>
<keyword evidence="2" id="KW-1185">Reference proteome</keyword>